<accession>A0A1S9IBC5</accession>
<evidence type="ECO:0000313" key="9">
    <source>
        <dbReference type="Proteomes" id="UP000190256"/>
    </source>
</evidence>
<dbReference type="OrthoDB" id="9772924at2"/>
<dbReference type="PROSITE" id="PS51257">
    <property type="entry name" value="PROKAR_LIPOPROTEIN"/>
    <property type="match status" value="1"/>
</dbReference>
<dbReference type="PANTHER" id="PTHR30290:SF59">
    <property type="entry name" value="OLIGOPEPTIDE ABC TRANSPORTER,SUBSTRATE-BINDING PROTEIN"/>
    <property type="match status" value="1"/>
</dbReference>
<dbReference type="CDD" id="cd00995">
    <property type="entry name" value="PBP2_NikA_DppA_OppA_like"/>
    <property type="match status" value="1"/>
</dbReference>
<dbReference type="GO" id="GO:0043190">
    <property type="term" value="C:ATP-binding cassette (ABC) transporter complex"/>
    <property type="evidence" value="ECO:0007669"/>
    <property type="project" value="InterPro"/>
</dbReference>
<dbReference type="GO" id="GO:1904680">
    <property type="term" value="F:peptide transmembrane transporter activity"/>
    <property type="evidence" value="ECO:0007669"/>
    <property type="project" value="TreeGrafter"/>
</dbReference>
<dbReference type="PANTHER" id="PTHR30290">
    <property type="entry name" value="PERIPLASMIC BINDING COMPONENT OF ABC TRANSPORTER"/>
    <property type="match status" value="1"/>
</dbReference>
<dbReference type="FunFam" id="3.90.76.10:FF:000004">
    <property type="entry name" value="Peptide ABC transporter substrate-binding protein"/>
    <property type="match status" value="1"/>
</dbReference>
<dbReference type="Gene3D" id="3.40.190.10">
    <property type="entry name" value="Periplasmic binding protein-like II"/>
    <property type="match status" value="1"/>
</dbReference>
<proteinExistence type="inferred from homology"/>
<evidence type="ECO:0000313" key="6">
    <source>
        <dbReference type="EMBL" id="OOO61494.1"/>
    </source>
</evidence>
<name>A0A1S9IBC5_9CLOT</name>
<dbReference type="GO" id="GO:0015833">
    <property type="term" value="P:peptide transport"/>
    <property type="evidence" value="ECO:0007669"/>
    <property type="project" value="TreeGrafter"/>
</dbReference>
<comment type="subcellular location">
    <subcellularLocation>
        <location evidence="1">Cell membrane</location>
        <topology evidence="1">Lipid-anchor</topology>
    </subcellularLocation>
</comment>
<feature type="domain" description="Solute-binding protein family 5" evidence="5">
    <location>
        <begin position="91"/>
        <end position="438"/>
    </location>
</feature>
<dbReference type="InterPro" id="IPR030678">
    <property type="entry name" value="Peptide/Ni-bd"/>
</dbReference>
<dbReference type="STRING" id="1962263.BS637_11995"/>
<dbReference type="EMBL" id="MRAD01000013">
    <property type="protein sequence ID" value="OOO61494.1"/>
    <property type="molecule type" value="Genomic_DNA"/>
</dbReference>
<dbReference type="Proteomes" id="UP000190256">
    <property type="component" value="Unassembled WGS sequence"/>
</dbReference>
<feature type="signal peptide" evidence="4">
    <location>
        <begin position="1"/>
        <end position="20"/>
    </location>
</feature>
<evidence type="ECO:0000256" key="4">
    <source>
        <dbReference type="SAM" id="SignalP"/>
    </source>
</evidence>
<protein>
    <submittedName>
        <fullName evidence="7">Peptide ABC transporter substrate-binding protein</fullName>
    </submittedName>
</protein>
<organism evidence="7 9">
    <name type="scientific">Clostridium tepidum</name>
    <dbReference type="NCBI Taxonomy" id="1962263"/>
    <lineage>
        <taxon>Bacteria</taxon>
        <taxon>Bacillati</taxon>
        <taxon>Bacillota</taxon>
        <taxon>Clostridia</taxon>
        <taxon>Eubacteriales</taxon>
        <taxon>Clostridiaceae</taxon>
        <taxon>Clostridium</taxon>
    </lineage>
</organism>
<dbReference type="InterPro" id="IPR000914">
    <property type="entry name" value="SBP_5_dom"/>
</dbReference>
<dbReference type="Pfam" id="PF00496">
    <property type="entry name" value="SBP_bac_5"/>
    <property type="match status" value="1"/>
</dbReference>
<dbReference type="Proteomes" id="UP000190206">
    <property type="component" value="Unassembled WGS sequence"/>
</dbReference>
<evidence type="ECO:0000259" key="5">
    <source>
        <dbReference type="Pfam" id="PF00496"/>
    </source>
</evidence>
<reference evidence="7 9" key="2">
    <citation type="submission" date="2016-12" db="EMBL/GenBank/DDBJ databases">
        <title>Clostridium tepidum sp. nov., a close relative of Clostridium sporogenes and Clostridium botulinum Group I.</title>
        <authorList>
            <person name="Dobritsa A.P."/>
            <person name="Kutumbaka K.K."/>
            <person name="Werner K."/>
            <person name="Wiedmann M."/>
            <person name="Asmus A."/>
            <person name="Samadpour M."/>
        </authorList>
    </citation>
    <scope>NUCLEOTIDE SEQUENCE [LARGE SCALE GENOMIC DNA]</scope>
    <source>
        <strain evidence="7 9">IEH 97212</strain>
    </source>
</reference>
<dbReference type="RefSeq" id="WP_078025048.1">
    <property type="nucleotide sequence ID" value="NZ_JANKAH010000001.1"/>
</dbReference>
<evidence type="ECO:0000256" key="2">
    <source>
        <dbReference type="ARBA" id="ARBA00005695"/>
    </source>
</evidence>
<reference evidence="6 8" key="1">
    <citation type="submission" date="2016-12" db="EMBL/GenBank/DDBJ databases">
        <title>Clostridium tepidum sp. nov., a close relative of Clostridium sporogenes and Clostridium botulinum Group I.</title>
        <authorList>
            <person name="Dobritsa A.P."/>
            <person name="Kutumbaka K."/>
            <person name="Werner K."/>
            <person name="Samadpour M."/>
        </authorList>
    </citation>
    <scope>NUCLEOTIDE SEQUENCE [LARGE SCALE GENOMIC DNA]</scope>
    <source>
        <strain evidence="6 8">PE</strain>
    </source>
</reference>
<dbReference type="InterPro" id="IPR023765">
    <property type="entry name" value="SBP_5_CS"/>
</dbReference>
<evidence type="ECO:0000256" key="3">
    <source>
        <dbReference type="ARBA" id="ARBA00022729"/>
    </source>
</evidence>
<dbReference type="EMBL" id="MRAE01000009">
    <property type="protein sequence ID" value="OOO67609.1"/>
    <property type="molecule type" value="Genomic_DNA"/>
</dbReference>
<keyword evidence="8" id="KW-1185">Reference proteome</keyword>
<sequence>MKMKKLLAITLVALTTFVTAACGNSSTSKSSKDKETSTKEAIKDGGSLVFSIRGEPEILNPIYAYDRDTMTMNNALFAPLFYMNGDKIDYTLAEDVKHSDDFLIYTVKLKKDLKWHDGKPLTADDLIFTMKQIMDEKQDSHLRSAFVINDKLVDVKKIDDLTVEFKLPEVQIPFMNSLAQVSPIPKHIFEGEKEIKKSAKNEKPIGSGPFKFKESKKGESITLEKFDNYVGGKPHLDTITYRIIADPNSSRVALENAEISANYIDISGISKFEKNEKLKVVAYDEGMVDNLVLNCKTKGLDKKEVRQAIAYALNKDDLIKAAYESQKYAPKAYSPLPKNALYYTDDVHKYDLNKDKAKELMKKSGVENLKLKLVYRNDKKTLENQALVVKENLKDIGIDVELKGLEANAFFQQFDEPDKADFDLIFNGYVMGSEPDAYKEIFMTGGAFNASRYTNKTLDNLWNKGAVETDKAKREAIYKNIQKELMEDMPLYPICYSNATIAVNKNVGGIKEAKTAPIYMFQDLSKLYIIEE</sequence>
<dbReference type="Gene3D" id="3.10.105.10">
    <property type="entry name" value="Dipeptide-binding Protein, Domain 3"/>
    <property type="match status" value="1"/>
</dbReference>
<dbReference type="PROSITE" id="PS01040">
    <property type="entry name" value="SBP_BACTERIAL_5"/>
    <property type="match status" value="1"/>
</dbReference>
<keyword evidence="3 4" id="KW-0732">Signal</keyword>
<dbReference type="PIRSF" id="PIRSF002741">
    <property type="entry name" value="MppA"/>
    <property type="match status" value="1"/>
</dbReference>
<evidence type="ECO:0000313" key="8">
    <source>
        <dbReference type="Proteomes" id="UP000190206"/>
    </source>
</evidence>
<dbReference type="InterPro" id="IPR039424">
    <property type="entry name" value="SBP_5"/>
</dbReference>
<gene>
    <name evidence="6" type="ORF">BS637_11995</name>
    <name evidence="7" type="ORF">BS638_05275</name>
</gene>
<evidence type="ECO:0000313" key="7">
    <source>
        <dbReference type="EMBL" id="OOO67609.1"/>
    </source>
</evidence>
<evidence type="ECO:0000256" key="1">
    <source>
        <dbReference type="ARBA" id="ARBA00004193"/>
    </source>
</evidence>
<feature type="chain" id="PRO_5012368432" evidence="4">
    <location>
        <begin position="21"/>
        <end position="532"/>
    </location>
</feature>
<comment type="caution">
    <text evidence="7">The sequence shown here is derived from an EMBL/GenBank/DDBJ whole genome shotgun (WGS) entry which is preliminary data.</text>
</comment>
<dbReference type="Gene3D" id="3.90.76.10">
    <property type="entry name" value="Dipeptide-binding Protein, Domain 1"/>
    <property type="match status" value="1"/>
</dbReference>
<dbReference type="AlphaFoldDB" id="A0A1S9IBC5"/>
<dbReference type="GO" id="GO:0042597">
    <property type="term" value="C:periplasmic space"/>
    <property type="evidence" value="ECO:0007669"/>
    <property type="project" value="UniProtKB-ARBA"/>
</dbReference>
<comment type="similarity">
    <text evidence="2">Belongs to the bacterial solute-binding protein 5 family.</text>
</comment>
<dbReference type="SUPFAM" id="SSF53850">
    <property type="entry name" value="Periplasmic binding protein-like II"/>
    <property type="match status" value="1"/>
</dbReference>